<keyword evidence="2" id="KW-1185">Reference proteome</keyword>
<evidence type="ECO:0000313" key="2">
    <source>
        <dbReference type="Proteomes" id="UP001311232"/>
    </source>
</evidence>
<organism evidence="1 2">
    <name type="scientific">Crenichthys baileyi</name>
    <name type="common">White River springfish</name>
    <dbReference type="NCBI Taxonomy" id="28760"/>
    <lineage>
        <taxon>Eukaryota</taxon>
        <taxon>Metazoa</taxon>
        <taxon>Chordata</taxon>
        <taxon>Craniata</taxon>
        <taxon>Vertebrata</taxon>
        <taxon>Euteleostomi</taxon>
        <taxon>Actinopterygii</taxon>
        <taxon>Neopterygii</taxon>
        <taxon>Teleostei</taxon>
        <taxon>Neoteleostei</taxon>
        <taxon>Acanthomorphata</taxon>
        <taxon>Ovalentaria</taxon>
        <taxon>Atherinomorphae</taxon>
        <taxon>Cyprinodontiformes</taxon>
        <taxon>Goodeidae</taxon>
        <taxon>Crenichthys</taxon>
    </lineage>
</organism>
<proteinExistence type="predicted"/>
<comment type="caution">
    <text evidence="1">The sequence shown here is derived from an EMBL/GenBank/DDBJ whole genome shotgun (WGS) entry which is preliminary data.</text>
</comment>
<reference evidence="1 2" key="1">
    <citation type="submission" date="2021-06" db="EMBL/GenBank/DDBJ databases">
        <authorList>
            <person name="Palmer J.M."/>
        </authorList>
    </citation>
    <scope>NUCLEOTIDE SEQUENCE [LARGE SCALE GENOMIC DNA]</scope>
    <source>
        <strain evidence="1 2">MEX-2019</strain>
        <tissue evidence="1">Muscle</tissue>
    </source>
</reference>
<dbReference type="EMBL" id="JAHHUM010001373">
    <property type="protein sequence ID" value="KAK5612573.1"/>
    <property type="molecule type" value="Genomic_DNA"/>
</dbReference>
<dbReference type="AlphaFoldDB" id="A0AAV9RUP9"/>
<protein>
    <submittedName>
        <fullName evidence="1">Uncharacterized protein</fullName>
    </submittedName>
</protein>
<name>A0AAV9RUP9_9TELE</name>
<evidence type="ECO:0000313" key="1">
    <source>
        <dbReference type="EMBL" id="KAK5612573.1"/>
    </source>
</evidence>
<sequence length="163" mass="16688">MEEDAAEGWWGVASLFGCGVASIWIGRAVMVELSWLAVLTGCSSSDVVCLYVGGGTMGAVGPRCMLHSRACLAGELIPSWCGVGGLVWMWGTIVSAQLHLRSGGACIFISFSVSLPVGALEVLCVQVCPGSLTVVAWWGPLALSASAGVWCSLGPQISGSAPV</sequence>
<gene>
    <name evidence="1" type="ORF">CRENBAI_011515</name>
</gene>
<dbReference type="Proteomes" id="UP001311232">
    <property type="component" value="Unassembled WGS sequence"/>
</dbReference>
<accession>A0AAV9RUP9</accession>